<name>A0ABC8A396_LACLL</name>
<evidence type="ECO:0008006" key="3">
    <source>
        <dbReference type="Google" id="ProtNLM"/>
    </source>
</evidence>
<dbReference type="AlphaFoldDB" id="A0ABC8A396"/>
<proteinExistence type="predicted"/>
<sequence length="95" mass="11358">MSDTVITMENVLKVEKFIQKINELLQQKKHEEIGALSNEVIGYLEYADNDLTFYLQPLKQYMTSYAYIDEDDRKYLLQTMELIQNWCNNQKIKLD</sequence>
<reference evidence="1 2" key="1">
    <citation type="submission" date="2014-07" db="EMBL/GenBank/DDBJ databases">
        <title>Genome sequence of Lactococcus lactis subsp. lactis NCDO 2118, a GABA-producing strain.</title>
        <authorList>
            <person name="Oliveira L.C."/>
            <person name="Saraiva T.D.L."/>
            <person name="Soares S.C."/>
            <person name="Ramos R.T.J."/>
            <person name="Sa P.H.C.G."/>
            <person name="Carneiro A.R."/>
            <person name="Miranda F."/>
            <person name="Freire M."/>
            <person name="Renan W."/>
            <person name="Oliveira A.F.Jr."/>
            <person name="Santos A.R."/>
            <person name="Pinto A.C."/>
            <person name="Souza B.M."/>
            <person name="Castro C.P."/>
            <person name="Diniz C.A.A."/>
            <person name="Rocha C.S."/>
            <person name="Mariano D.C.B."/>
            <person name="Aguiar E.L."/>
            <person name="Folador E.L."/>
            <person name="Barbosa E.G.V."/>
            <person name="Aburjaile F.F."/>
            <person name="Goncalves L.A."/>
            <person name="Guimaraes L.C."/>
            <person name="Azevedo M.S.P."/>
            <person name="Agresti P.C.M."/>
            <person name="Faria R.F."/>
            <person name="Tiwari S."/>
            <person name="Almeida S.S."/>
            <person name="Hassan S.S."/>
            <person name="Pereira V.B."/>
            <person name="Abreu V.A.C."/>
            <person name="Pereira U.P."/>
            <person name="Dorella F.A."/>
            <person name="Carvalho A.F."/>
            <person name="Pereira F.L."/>
            <person name="Leal C.A.G."/>
            <person name="Figueiredo H.C.P."/>
            <person name="Silva A."/>
            <person name="Miyoshi A."/>
            <person name="Azevedo V."/>
        </authorList>
    </citation>
    <scope>NUCLEOTIDE SEQUENCE [LARGE SCALE GENOMIC DNA]</scope>
    <source>
        <strain evidence="1 2">NCDO 2118</strain>
    </source>
</reference>
<dbReference type="EMBL" id="CP009054">
    <property type="protein sequence ID" value="AII11823.1"/>
    <property type="molecule type" value="Genomic_DNA"/>
</dbReference>
<gene>
    <name evidence="1" type="ORF">NCDO2118_0324</name>
</gene>
<dbReference type="RefSeq" id="WP_012897137.1">
    <property type="nucleotide sequence ID" value="NZ_CP009054.1"/>
</dbReference>
<dbReference type="KEGG" id="llx:NCDO2118_0324"/>
<evidence type="ECO:0000313" key="1">
    <source>
        <dbReference type="EMBL" id="AII11823.1"/>
    </source>
</evidence>
<protein>
    <recommendedName>
        <fullName evidence="3">Bacteriocin immunity protein</fullName>
    </recommendedName>
</protein>
<accession>A0ABC8A396</accession>
<dbReference type="Proteomes" id="UP000028594">
    <property type="component" value="Chromosome"/>
</dbReference>
<evidence type="ECO:0000313" key="2">
    <source>
        <dbReference type="Proteomes" id="UP000028594"/>
    </source>
</evidence>
<organism evidence="1 2">
    <name type="scientific">Lactococcus lactis subsp. lactis NCDO 2118</name>
    <dbReference type="NCBI Taxonomy" id="1117941"/>
    <lineage>
        <taxon>Bacteria</taxon>
        <taxon>Bacillati</taxon>
        <taxon>Bacillota</taxon>
        <taxon>Bacilli</taxon>
        <taxon>Lactobacillales</taxon>
        <taxon>Streptococcaceae</taxon>
        <taxon>Lactococcus</taxon>
    </lineage>
</organism>